<feature type="transmembrane region" description="Helical" evidence="9">
    <location>
        <begin position="99"/>
        <end position="118"/>
    </location>
</feature>
<evidence type="ECO:0000256" key="2">
    <source>
        <dbReference type="ARBA" id="ARBA00022692"/>
    </source>
</evidence>
<dbReference type="Pfam" id="PF00003">
    <property type="entry name" value="7tm_3"/>
    <property type="match status" value="1"/>
</dbReference>
<reference evidence="11 12" key="1">
    <citation type="submission" date="2016-07" db="EMBL/GenBank/DDBJ databases">
        <title>Pervasive Adenine N6-methylation of Active Genes in Fungi.</title>
        <authorList>
            <consortium name="DOE Joint Genome Institute"/>
            <person name="Mondo S.J."/>
            <person name="Dannebaum R.O."/>
            <person name="Kuo R.C."/>
            <person name="Labutti K."/>
            <person name="Haridas S."/>
            <person name="Kuo A."/>
            <person name="Salamov A."/>
            <person name="Ahrendt S.R."/>
            <person name="Lipzen A."/>
            <person name="Sullivan W."/>
            <person name="Andreopoulos W.B."/>
            <person name="Clum A."/>
            <person name="Lindquist E."/>
            <person name="Daum C."/>
            <person name="Ramamoorthy G.K."/>
            <person name="Gryganskyi A."/>
            <person name="Culley D."/>
            <person name="Magnuson J.K."/>
            <person name="James T.Y."/>
            <person name="O'Malley M.A."/>
            <person name="Stajich J.E."/>
            <person name="Spatafora J.W."/>
            <person name="Visel A."/>
            <person name="Grigoriev I.V."/>
        </authorList>
    </citation>
    <scope>NUCLEOTIDE SEQUENCE [LARGE SCALE GENOMIC DNA]</scope>
    <source>
        <strain evidence="11 12">JEL800</strain>
    </source>
</reference>
<evidence type="ECO:0000256" key="7">
    <source>
        <dbReference type="ARBA" id="ARBA00023180"/>
    </source>
</evidence>
<name>A0A1Y2CWA9_9FUNG</name>
<sequence>MFFDGSSTPPLDGPRIMEISDTTPYLTTSSGFIFILLSISGIIVAIGCIFFVLQFRRKKTIMRSSVSILLSISIAMIFLLVAVFLLVGKPTVAVCTARVWMQVLGYAVLVSAVIKKTYMDYILIVKRRKVAEINRVGIQLWLIEGVVIAVELVF</sequence>
<keyword evidence="2 9" id="KW-0812">Transmembrane</keyword>
<dbReference type="OrthoDB" id="2160272at2759"/>
<comment type="caution">
    <text evidence="11">The sequence shown here is derived from an EMBL/GenBank/DDBJ whole genome shotgun (WGS) entry which is preliminary data.</text>
</comment>
<keyword evidence="3 9" id="KW-1133">Transmembrane helix</keyword>
<dbReference type="EMBL" id="MCGO01000005">
    <property type="protein sequence ID" value="ORY51267.1"/>
    <property type="molecule type" value="Genomic_DNA"/>
</dbReference>
<evidence type="ECO:0000259" key="10">
    <source>
        <dbReference type="PROSITE" id="PS50259"/>
    </source>
</evidence>
<dbReference type="Proteomes" id="UP000193642">
    <property type="component" value="Unassembled WGS sequence"/>
</dbReference>
<keyword evidence="4" id="KW-0297">G-protein coupled receptor</keyword>
<comment type="subcellular location">
    <subcellularLocation>
        <location evidence="1">Membrane</location>
        <topology evidence="1">Multi-pass membrane protein</topology>
    </subcellularLocation>
</comment>
<dbReference type="PROSITE" id="PS50259">
    <property type="entry name" value="G_PROTEIN_RECEP_F3_4"/>
    <property type="match status" value="1"/>
</dbReference>
<feature type="domain" description="G-protein coupled receptors family 3 profile" evidence="10">
    <location>
        <begin position="30"/>
        <end position="117"/>
    </location>
</feature>
<keyword evidence="7" id="KW-0325">Glycoprotein</keyword>
<gene>
    <name evidence="11" type="ORF">BCR33DRAFT_451004</name>
</gene>
<dbReference type="PANTHER" id="PTHR10519:SF20">
    <property type="entry name" value="G-PROTEIN COUPLED RECEPTOR 156-RELATED"/>
    <property type="match status" value="1"/>
</dbReference>
<evidence type="ECO:0000256" key="1">
    <source>
        <dbReference type="ARBA" id="ARBA00004141"/>
    </source>
</evidence>
<dbReference type="InterPro" id="IPR017978">
    <property type="entry name" value="GPCR_3_C"/>
</dbReference>
<keyword evidence="12" id="KW-1185">Reference proteome</keyword>
<dbReference type="GO" id="GO:0038039">
    <property type="term" value="C:G protein-coupled receptor heterodimeric complex"/>
    <property type="evidence" value="ECO:0007669"/>
    <property type="project" value="TreeGrafter"/>
</dbReference>
<evidence type="ECO:0000256" key="9">
    <source>
        <dbReference type="SAM" id="Phobius"/>
    </source>
</evidence>
<keyword evidence="5 9" id="KW-0472">Membrane</keyword>
<evidence type="ECO:0000313" key="11">
    <source>
        <dbReference type="EMBL" id="ORY51267.1"/>
    </source>
</evidence>
<evidence type="ECO:0000256" key="6">
    <source>
        <dbReference type="ARBA" id="ARBA00023170"/>
    </source>
</evidence>
<dbReference type="AlphaFoldDB" id="A0A1Y2CWA9"/>
<dbReference type="InterPro" id="IPR002455">
    <property type="entry name" value="GPCR3_GABA-B"/>
</dbReference>
<accession>A0A1Y2CWA9</accession>
<evidence type="ECO:0000313" key="12">
    <source>
        <dbReference type="Proteomes" id="UP000193642"/>
    </source>
</evidence>
<dbReference type="GO" id="GO:0004965">
    <property type="term" value="F:G protein-coupled GABA receptor activity"/>
    <property type="evidence" value="ECO:0007669"/>
    <property type="project" value="InterPro"/>
</dbReference>
<proteinExistence type="predicted"/>
<feature type="transmembrane region" description="Helical" evidence="9">
    <location>
        <begin position="65"/>
        <end position="87"/>
    </location>
</feature>
<keyword evidence="8" id="KW-0807">Transducer</keyword>
<evidence type="ECO:0000256" key="5">
    <source>
        <dbReference type="ARBA" id="ARBA00023136"/>
    </source>
</evidence>
<dbReference type="GO" id="GO:0007214">
    <property type="term" value="P:gamma-aminobutyric acid signaling pathway"/>
    <property type="evidence" value="ECO:0007669"/>
    <property type="project" value="TreeGrafter"/>
</dbReference>
<dbReference type="PANTHER" id="PTHR10519">
    <property type="entry name" value="GABA-B RECEPTOR"/>
    <property type="match status" value="1"/>
</dbReference>
<evidence type="ECO:0000256" key="3">
    <source>
        <dbReference type="ARBA" id="ARBA00022989"/>
    </source>
</evidence>
<protein>
    <recommendedName>
        <fullName evidence="10">G-protein coupled receptors family 3 profile domain-containing protein</fullName>
    </recommendedName>
</protein>
<organism evidence="11 12">
    <name type="scientific">Rhizoclosmatium globosum</name>
    <dbReference type="NCBI Taxonomy" id="329046"/>
    <lineage>
        <taxon>Eukaryota</taxon>
        <taxon>Fungi</taxon>
        <taxon>Fungi incertae sedis</taxon>
        <taxon>Chytridiomycota</taxon>
        <taxon>Chytridiomycota incertae sedis</taxon>
        <taxon>Chytridiomycetes</taxon>
        <taxon>Chytridiales</taxon>
        <taxon>Chytriomycetaceae</taxon>
        <taxon>Rhizoclosmatium</taxon>
    </lineage>
</organism>
<evidence type="ECO:0000256" key="4">
    <source>
        <dbReference type="ARBA" id="ARBA00023040"/>
    </source>
</evidence>
<evidence type="ECO:0000256" key="8">
    <source>
        <dbReference type="ARBA" id="ARBA00023224"/>
    </source>
</evidence>
<keyword evidence="6" id="KW-0675">Receptor</keyword>
<feature type="transmembrane region" description="Helical" evidence="9">
    <location>
        <begin position="32"/>
        <end position="53"/>
    </location>
</feature>